<dbReference type="SUPFAM" id="SSF53335">
    <property type="entry name" value="S-adenosyl-L-methionine-dependent methyltransferases"/>
    <property type="match status" value="1"/>
</dbReference>
<evidence type="ECO:0000259" key="6">
    <source>
        <dbReference type="Pfam" id="PF13649"/>
    </source>
</evidence>
<proteinExistence type="inferred from homology"/>
<sequence>MEHLKSKNYDDEFIKENMMGPNSMLILENLLKDVPLKKNMRVLDLGCGKGLTSIFLAKEYGVQVFAVDLWIPASENYERFKKLGLENQIIPIHGDATALPFADEYFDAVISVDSYHYFGSNETYFDKYLKRLLKKDALIAIAIPGMKYEIHDNVPKEMKPYWDKEALPLWNSCDWWQNALSKSDGFKIKEIKELDSDCFEKAWSDWLNTDNEYAKGDRPMIETDNGRYMNLISIIGNKK</sequence>
<dbReference type="RefSeq" id="WP_343761678.1">
    <property type="nucleotide sequence ID" value="NZ_BAAACG010000010.1"/>
</dbReference>
<keyword evidence="2" id="KW-0489">Methyltransferase</keyword>
<keyword evidence="8" id="KW-1185">Reference proteome</keyword>
<name>A0ABN1JJW2_9CLOT</name>
<dbReference type="PANTHER" id="PTHR43667">
    <property type="entry name" value="CYCLOPROPANE-FATTY-ACYL-PHOSPHOLIPID SYNTHASE"/>
    <property type="match status" value="1"/>
</dbReference>
<evidence type="ECO:0000313" key="8">
    <source>
        <dbReference type="Proteomes" id="UP001501510"/>
    </source>
</evidence>
<gene>
    <name evidence="7" type="ORF">GCM10008906_22430</name>
</gene>
<dbReference type="PANTHER" id="PTHR43667:SF1">
    <property type="entry name" value="CYCLOPROPANE-FATTY-ACYL-PHOSPHOLIPID SYNTHASE"/>
    <property type="match status" value="1"/>
</dbReference>
<dbReference type="EMBL" id="BAAACG010000010">
    <property type="protein sequence ID" value="GAA0741378.1"/>
    <property type="molecule type" value="Genomic_DNA"/>
</dbReference>
<evidence type="ECO:0000313" key="7">
    <source>
        <dbReference type="EMBL" id="GAA0741378.1"/>
    </source>
</evidence>
<evidence type="ECO:0000256" key="1">
    <source>
        <dbReference type="ARBA" id="ARBA00010815"/>
    </source>
</evidence>
<keyword evidence="5" id="KW-0443">Lipid metabolism</keyword>
<keyword evidence="4" id="KW-0949">S-adenosyl-L-methionine</keyword>
<feature type="domain" description="Methyltransferase" evidence="6">
    <location>
        <begin position="42"/>
        <end position="134"/>
    </location>
</feature>
<dbReference type="Proteomes" id="UP001501510">
    <property type="component" value="Unassembled WGS sequence"/>
</dbReference>
<reference evidence="7 8" key="1">
    <citation type="journal article" date="2019" name="Int. J. Syst. Evol. Microbiol.">
        <title>The Global Catalogue of Microorganisms (GCM) 10K type strain sequencing project: providing services to taxonomists for standard genome sequencing and annotation.</title>
        <authorList>
            <consortium name="The Broad Institute Genomics Platform"/>
            <consortium name="The Broad Institute Genome Sequencing Center for Infectious Disease"/>
            <person name="Wu L."/>
            <person name="Ma J."/>
        </authorList>
    </citation>
    <scope>NUCLEOTIDE SEQUENCE [LARGE SCALE GENOMIC DNA]</scope>
    <source>
        <strain evidence="7 8">JCM 1407</strain>
    </source>
</reference>
<keyword evidence="3" id="KW-0808">Transferase</keyword>
<dbReference type="InterPro" id="IPR029063">
    <property type="entry name" value="SAM-dependent_MTases_sf"/>
</dbReference>
<dbReference type="CDD" id="cd02440">
    <property type="entry name" value="AdoMet_MTases"/>
    <property type="match status" value="1"/>
</dbReference>
<evidence type="ECO:0000256" key="2">
    <source>
        <dbReference type="ARBA" id="ARBA00022603"/>
    </source>
</evidence>
<organism evidence="7 8">
    <name type="scientific">Clostridium oceanicum</name>
    <dbReference type="NCBI Taxonomy" id="1543"/>
    <lineage>
        <taxon>Bacteria</taxon>
        <taxon>Bacillati</taxon>
        <taxon>Bacillota</taxon>
        <taxon>Clostridia</taxon>
        <taxon>Eubacteriales</taxon>
        <taxon>Clostridiaceae</taxon>
        <taxon>Clostridium</taxon>
    </lineage>
</organism>
<protein>
    <submittedName>
        <fullName evidence="7">Cyclopropane-fatty-acyl-phospholipid synthase family protein</fullName>
    </submittedName>
</protein>
<dbReference type="InterPro" id="IPR050723">
    <property type="entry name" value="CFA/CMAS"/>
</dbReference>
<comment type="caution">
    <text evidence="7">The sequence shown here is derived from an EMBL/GenBank/DDBJ whole genome shotgun (WGS) entry which is preliminary data.</text>
</comment>
<comment type="similarity">
    <text evidence="1">Belongs to the CFA/CMAS family.</text>
</comment>
<evidence type="ECO:0000256" key="3">
    <source>
        <dbReference type="ARBA" id="ARBA00022679"/>
    </source>
</evidence>
<evidence type="ECO:0000256" key="5">
    <source>
        <dbReference type="ARBA" id="ARBA00023098"/>
    </source>
</evidence>
<dbReference type="InterPro" id="IPR041698">
    <property type="entry name" value="Methyltransf_25"/>
</dbReference>
<accession>A0ABN1JJW2</accession>
<dbReference type="Pfam" id="PF13649">
    <property type="entry name" value="Methyltransf_25"/>
    <property type="match status" value="1"/>
</dbReference>
<dbReference type="Gene3D" id="3.40.50.150">
    <property type="entry name" value="Vaccinia Virus protein VP39"/>
    <property type="match status" value="1"/>
</dbReference>
<evidence type="ECO:0000256" key="4">
    <source>
        <dbReference type="ARBA" id="ARBA00022691"/>
    </source>
</evidence>